<organism evidence="1">
    <name type="scientific">Leptocylindrus aporus</name>
    <dbReference type="NCBI Taxonomy" id="1398097"/>
    <lineage>
        <taxon>Eukaryota</taxon>
        <taxon>Sar</taxon>
        <taxon>Stramenopiles</taxon>
        <taxon>Ochrophyta</taxon>
        <taxon>Bacillariophyta</taxon>
        <taxon>Coscinodiscophyceae</taxon>
        <taxon>Chaetocerotophycidae</taxon>
        <taxon>Leptocylindrales</taxon>
        <taxon>Leptocylindraceae</taxon>
        <taxon>Leptocylindrus</taxon>
    </lineage>
</organism>
<accession>A0A7S0KBA9</accession>
<protein>
    <submittedName>
        <fullName evidence="1">Uncharacterized protein</fullName>
    </submittedName>
</protein>
<sequence length="536" mass="57808">MTDAALDAAVEAMTEKRSLYDVTIICTTDDYQAEYWMERLGSGICAKDEGAVSGSFPIVLGVSEDWAKGGAGNGLGTLYAYQKACRLAQERYGVDIASFLGKGEISAALYHTAGKGTRLAPLPASENNNKPAVKLPICHMVNGVSAPMTVLEAVIRQTGVYAQSRKGRLSVYWGDQVFIPSAPFKYSPSHHVDILCALGESAPTPEEWKERGLDKYGVIAVMPSGESAQVEKVDHATAVSMLSSLGEIKRVGPSLGSFSISSAILEALCEEYKEELNAKVGKLDTDPHFWMPLTLPEAEYAKLMSDKGEDKEKCIEHHKRMSKMKTSFLDSNSGDMGMFGAVDVGDNACWWDYGQVKLYSTNNLKLIDTDKNSDLLRKFLGVKTKQSSDSNIGVEATICPKSSIASCNIKSGSIIDSVLCCVSCPDVTATGAIIVNCTAKKIYAPKGSIIYNVIDDSDEGIVVGEGDVRVSVMSADGSSMILNSNMSVDGKEAWKKVLDGNTDSFEGVHAKNFNADVATIDRKRKFAYDETSSKLI</sequence>
<dbReference type="AlphaFoldDB" id="A0A7S0KBA9"/>
<dbReference type="EMBL" id="HBEU01000981">
    <property type="protein sequence ID" value="CAD8574509.1"/>
    <property type="molecule type" value="Transcribed_RNA"/>
</dbReference>
<name>A0A7S0KBA9_9STRA</name>
<proteinExistence type="predicted"/>
<evidence type="ECO:0000313" key="1">
    <source>
        <dbReference type="EMBL" id="CAD8574509.1"/>
    </source>
</evidence>
<gene>
    <name evidence="1" type="ORF">LDAN0322_LOCUS654</name>
</gene>
<reference evidence="1" key="1">
    <citation type="submission" date="2021-01" db="EMBL/GenBank/DDBJ databases">
        <authorList>
            <person name="Corre E."/>
            <person name="Pelletier E."/>
            <person name="Niang G."/>
            <person name="Scheremetjew M."/>
            <person name="Finn R."/>
            <person name="Kale V."/>
            <person name="Holt S."/>
            <person name="Cochrane G."/>
            <person name="Meng A."/>
            <person name="Brown T."/>
            <person name="Cohen L."/>
        </authorList>
    </citation>
    <scope>NUCLEOTIDE SEQUENCE</scope>
    <source>
        <strain evidence="1">B651</strain>
    </source>
</reference>